<reference evidence="1 2" key="1">
    <citation type="journal article" date="2023" name="Int. J. Syst. Evol. Microbiol.">
        <title>Arthrobacter mangrovi sp. nov., an actinobacterium isolated from the rhizosphere of a mangrove.</title>
        <authorList>
            <person name="Hamada M."/>
            <person name="Saitou S."/>
            <person name="Enomoto N."/>
            <person name="Nanri K."/>
            <person name="Hidaka K."/>
            <person name="Miura T."/>
            <person name="Tamura T."/>
        </authorList>
    </citation>
    <scope>NUCLEOTIDE SEQUENCE [LARGE SCALE GENOMIC DNA]</scope>
    <source>
        <strain evidence="1 2">NBRC 112813</strain>
    </source>
</reference>
<name>A0ABQ5MZI9_9MICC</name>
<proteinExistence type="predicted"/>
<evidence type="ECO:0000313" key="2">
    <source>
        <dbReference type="Proteomes" id="UP001209654"/>
    </source>
</evidence>
<dbReference type="RefSeq" id="WP_264797495.1">
    <property type="nucleotide sequence ID" value="NZ_BRVS01000032.1"/>
</dbReference>
<keyword evidence="2" id="KW-1185">Reference proteome</keyword>
<evidence type="ECO:0000313" key="1">
    <source>
        <dbReference type="EMBL" id="GLB69402.1"/>
    </source>
</evidence>
<dbReference type="EMBL" id="BRVS01000032">
    <property type="protein sequence ID" value="GLB69402.1"/>
    <property type="molecule type" value="Genomic_DNA"/>
</dbReference>
<gene>
    <name evidence="1" type="ORF">AHIS1636_38460</name>
</gene>
<sequence>MKSPRTLAAAVEHDGAVPAGRQERFRGYGVMGLPFASGYLLAMRRFPVTSLGPGYTSVWVRTPAGAWTMYSTVPPGMSCPRYFGSALTAASMEDIELQWTGEQSLKLAVGGTVGLSWTLHLSATPATRILSAVAGLMPAPLLRTTAVLKGMGPVAGLVLDSGGIALTGSSPNSQRFKAIPRRVWFIDAGSATLRGVDLGPLGPLQEQARLGGFRLPQRGLFMFGSVYFAPAGPPGRGSR</sequence>
<accession>A0ABQ5MZI9</accession>
<evidence type="ECO:0008006" key="3">
    <source>
        <dbReference type="Google" id="ProtNLM"/>
    </source>
</evidence>
<dbReference type="Proteomes" id="UP001209654">
    <property type="component" value="Unassembled WGS sequence"/>
</dbReference>
<protein>
    <recommendedName>
        <fullName evidence="3">Acetoacetate decarboxylase</fullName>
    </recommendedName>
</protein>
<organism evidence="1 2">
    <name type="scientific">Arthrobacter mangrovi</name>
    <dbReference type="NCBI Taxonomy" id="2966350"/>
    <lineage>
        <taxon>Bacteria</taxon>
        <taxon>Bacillati</taxon>
        <taxon>Actinomycetota</taxon>
        <taxon>Actinomycetes</taxon>
        <taxon>Micrococcales</taxon>
        <taxon>Micrococcaceae</taxon>
        <taxon>Arthrobacter</taxon>
    </lineage>
</organism>
<comment type="caution">
    <text evidence="1">The sequence shown here is derived from an EMBL/GenBank/DDBJ whole genome shotgun (WGS) entry which is preliminary data.</text>
</comment>